<dbReference type="EMBL" id="AGBW02014565">
    <property type="protein sequence ID" value="OWR41404.1"/>
    <property type="molecule type" value="Genomic_DNA"/>
</dbReference>
<gene>
    <name evidence="2" type="ORF">KGM_213967</name>
</gene>
<protein>
    <submittedName>
        <fullName evidence="2">Phosphatidylinositol 3-kinase catalytic subunit type 3</fullName>
    </submittedName>
</protein>
<dbReference type="PANTHER" id="PTHR47272:SF1">
    <property type="entry name" value="PIGGYBAC TRANSPOSABLE ELEMENT-DERIVED PROTEIN 3-LIKE"/>
    <property type="match status" value="1"/>
</dbReference>
<dbReference type="STRING" id="278856.A0A212EIU4"/>
<accession>A0A212EIU4</accession>
<feature type="domain" description="PiggyBac transposable element-derived protein" evidence="1">
    <location>
        <begin position="1"/>
        <end position="86"/>
    </location>
</feature>
<dbReference type="AlphaFoldDB" id="A0A212EIU4"/>
<evidence type="ECO:0000313" key="3">
    <source>
        <dbReference type="Proteomes" id="UP000007151"/>
    </source>
</evidence>
<organism evidence="2 3">
    <name type="scientific">Danaus plexippus plexippus</name>
    <dbReference type="NCBI Taxonomy" id="278856"/>
    <lineage>
        <taxon>Eukaryota</taxon>
        <taxon>Metazoa</taxon>
        <taxon>Ecdysozoa</taxon>
        <taxon>Arthropoda</taxon>
        <taxon>Hexapoda</taxon>
        <taxon>Insecta</taxon>
        <taxon>Pterygota</taxon>
        <taxon>Neoptera</taxon>
        <taxon>Endopterygota</taxon>
        <taxon>Lepidoptera</taxon>
        <taxon>Glossata</taxon>
        <taxon>Ditrysia</taxon>
        <taxon>Papilionoidea</taxon>
        <taxon>Nymphalidae</taxon>
        <taxon>Danainae</taxon>
        <taxon>Danaini</taxon>
        <taxon>Danaina</taxon>
        <taxon>Danaus</taxon>
        <taxon>Danaus</taxon>
    </lineage>
</organism>
<dbReference type="GO" id="GO:0016301">
    <property type="term" value="F:kinase activity"/>
    <property type="evidence" value="ECO:0007669"/>
    <property type="project" value="UniProtKB-KW"/>
</dbReference>
<reference evidence="2 3" key="1">
    <citation type="journal article" date="2011" name="Cell">
        <title>The monarch butterfly genome yields insights into long-distance migration.</title>
        <authorList>
            <person name="Zhan S."/>
            <person name="Merlin C."/>
            <person name="Boore J.L."/>
            <person name="Reppert S.M."/>
        </authorList>
    </citation>
    <scope>NUCLEOTIDE SEQUENCE [LARGE SCALE GENOMIC DNA]</scope>
    <source>
        <strain evidence="2">F-2</strain>
    </source>
</reference>
<dbReference type="Proteomes" id="UP000007151">
    <property type="component" value="Unassembled WGS sequence"/>
</dbReference>
<sequence>MGVVSMPSFTDYWSLRYRYKLVAGLMPLKRYQQIRRFLHFVDNNVQDSDRYYKVWPLVQKIRDNCLAQENERRFSIDEMMIPYKGTKAGKRRQYICLELFYILREDYGIFGLGTIRNNRLRGAEAILPSEKQMKKEHRGCHAQVSCDKNGLKALPTLEFERIRDEILSVMEVNST</sequence>
<evidence type="ECO:0000259" key="1">
    <source>
        <dbReference type="Pfam" id="PF13843"/>
    </source>
</evidence>
<proteinExistence type="predicted"/>
<dbReference type="InParanoid" id="A0A212EIU4"/>
<dbReference type="Pfam" id="PF13843">
    <property type="entry name" value="DDE_Tnp_1_7"/>
    <property type="match status" value="1"/>
</dbReference>
<dbReference type="InterPro" id="IPR029526">
    <property type="entry name" value="PGBD"/>
</dbReference>
<comment type="caution">
    <text evidence="2">The sequence shown here is derived from an EMBL/GenBank/DDBJ whole genome shotgun (WGS) entry which is preliminary data.</text>
</comment>
<keyword evidence="3" id="KW-1185">Reference proteome</keyword>
<name>A0A212EIU4_DANPL</name>
<dbReference type="PANTHER" id="PTHR47272">
    <property type="entry name" value="DDE_TNP_1_7 DOMAIN-CONTAINING PROTEIN"/>
    <property type="match status" value="1"/>
</dbReference>
<evidence type="ECO:0000313" key="2">
    <source>
        <dbReference type="EMBL" id="OWR41404.1"/>
    </source>
</evidence>
<dbReference type="KEGG" id="dpl:KGM_213967"/>